<keyword evidence="2" id="KW-0732">Signal</keyword>
<sequence length="335" mass="34953">MTRTWCRVALSGLFALVLSALALVVSAAPQAVAAPATFGVRPATAQAPDNRSAFTYSATPGAVVRDHVAVSNVATEPVTLRVYASDAFNTPDGGFDLLAAGREPVDVGKWSVLERGEVQIPARSTAIVPFTLTIPGNATPGDHTGGIVASLTTEAAGADGQRVAVEQRVGARIYLRVSGDLRPELIVEDLTADYAGALFGRGDTTVTYVVRNTGNVRLGGKQKVRVETPWAAGVDAPGLADLPELLPGNTFRVTATVPGLLPAGWLDALVQVEPVAPPGTEPPAAVAASVTVAAVPWLLVIVLLLVLAYVVFRRVRRSRGRVRSEPLPEVEHVSA</sequence>
<evidence type="ECO:0000256" key="1">
    <source>
        <dbReference type="SAM" id="Phobius"/>
    </source>
</evidence>
<proteinExistence type="predicted"/>
<keyword evidence="1" id="KW-0472">Membrane</keyword>
<feature type="transmembrane region" description="Helical" evidence="1">
    <location>
        <begin position="284"/>
        <end position="312"/>
    </location>
</feature>
<keyword evidence="1" id="KW-0812">Transmembrane</keyword>
<keyword evidence="1" id="KW-1133">Transmembrane helix</keyword>
<organism evidence="3 4">
    <name type="scientific">Saccharothrix ecbatanensis</name>
    <dbReference type="NCBI Taxonomy" id="1105145"/>
    <lineage>
        <taxon>Bacteria</taxon>
        <taxon>Bacillati</taxon>
        <taxon>Actinomycetota</taxon>
        <taxon>Actinomycetes</taxon>
        <taxon>Pseudonocardiales</taxon>
        <taxon>Pseudonocardiaceae</taxon>
        <taxon>Saccharothrix</taxon>
    </lineage>
</organism>
<dbReference type="Proteomes" id="UP000552097">
    <property type="component" value="Unassembled WGS sequence"/>
</dbReference>
<accession>A0A7W9HPH1</accession>
<name>A0A7W9HPH1_9PSEU</name>
<evidence type="ECO:0000313" key="4">
    <source>
        <dbReference type="Proteomes" id="UP000552097"/>
    </source>
</evidence>
<reference evidence="3 4" key="1">
    <citation type="submission" date="2020-08" db="EMBL/GenBank/DDBJ databases">
        <title>Sequencing the genomes of 1000 actinobacteria strains.</title>
        <authorList>
            <person name="Klenk H.-P."/>
        </authorList>
    </citation>
    <scope>NUCLEOTIDE SEQUENCE [LARGE SCALE GENOMIC DNA]</scope>
    <source>
        <strain evidence="3 4">DSM 45486</strain>
    </source>
</reference>
<evidence type="ECO:0000313" key="3">
    <source>
        <dbReference type="EMBL" id="MBB5805658.1"/>
    </source>
</evidence>
<dbReference type="RefSeq" id="WP_184924327.1">
    <property type="nucleotide sequence ID" value="NZ_JACHMO010000001.1"/>
</dbReference>
<evidence type="ECO:0000256" key="2">
    <source>
        <dbReference type="SAM" id="SignalP"/>
    </source>
</evidence>
<feature type="chain" id="PRO_5031418810" description="DUF916 domain-containing protein" evidence="2">
    <location>
        <begin position="34"/>
        <end position="335"/>
    </location>
</feature>
<feature type="signal peptide" evidence="2">
    <location>
        <begin position="1"/>
        <end position="33"/>
    </location>
</feature>
<dbReference type="AlphaFoldDB" id="A0A7W9HPH1"/>
<evidence type="ECO:0008006" key="5">
    <source>
        <dbReference type="Google" id="ProtNLM"/>
    </source>
</evidence>
<keyword evidence="4" id="KW-1185">Reference proteome</keyword>
<gene>
    <name evidence="3" type="ORF">F4560_005426</name>
</gene>
<protein>
    <recommendedName>
        <fullName evidence="5">DUF916 domain-containing protein</fullName>
    </recommendedName>
</protein>
<dbReference type="EMBL" id="JACHMO010000001">
    <property type="protein sequence ID" value="MBB5805658.1"/>
    <property type="molecule type" value="Genomic_DNA"/>
</dbReference>
<comment type="caution">
    <text evidence="3">The sequence shown here is derived from an EMBL/GenBank/DDBJ whole genome shotgun (WGS) entry which is preliminary data.</text>
</comment>